<protein>
    <recommendedName>
        <fullName evidence="10">Fluoride-specific ion channel FluC</fullName>
    </recommendedName>
</protein>
<reference evidence="11 12" key="1">
    <citation type="submission" date="2019-01" db="EMBL/GenBank/DDBJ databases">
        <title>Ktedonosporobacter rubrisoli SCAWS-G2.</title>
        <authorList>
            <person name="Huang Y."/>
            <person name="Yan B."/>
        </authorList>
    </citation>
    <scope>NUCLEOTIDE SEQUENCE [LARGE SCALE GENOMIC DNA]</scope>
    <source>
        <strain evidence="11 12">SCAWS-G2</strain>
    </source>
</reference>
<comment type="similarity">
    <text evidence="7 10">Belongs to the fluoride channel Fluc/FEX (TC 1.A.43) family.</text>
</comment>
<dbReference type="Pfam" id="PF02537">
    <property type="entry name" value="CRCB"/>
    <property type="match status" value="1"/>
</dbReference>
<evidence type="ECO:0000256" key="3">
    <source>
        <dbReference type="ARBA" id="ARBA00022692"/>
    </source>
</evidence>
<keyword evidence="5 10" id="KW-0472">Membrane</keyword>
<accession>A0A4P6K339</accession>
<comment type="subcellular location">
    <subcellularLocation>
        <location evidence="1 10">Cell membrane</location>
        <topology evidence="1 10">Multi-pass membrane protein</topology>
    </subcellularLocation>
</comment>
<dbReference type="NCBIfam" id="TIGR00494">
    <property type="entry name" value="crcB"/>
    <property type="match status" value="1"/>
</dbReference>
<keyword evidence="6 10" id="KW-0407">Ion channel</keyword>
<keyword evidence="10" id="KW-0813">Transport</keyword>
<dbReference type="OrthoDB" id="9815830at2"/>
<comment type="function">
    <text evidence="9 10">Fluoride-specific ion channel. Important for reducing fluoride concentration in the cell, thus reducing its toxicity.</text>
</comment>
<keyword evidence="4 10" id="KW-1133">Transmembrane helix</keyword>
<dbReference type="InterPro" id="IPR003691">
    <property type="entry name" value="FluC"/>
</dbReference>
<dbReference type="PANTHER" id="PTHR28259">
    <property type="entry name" value="FLUORIDE EXPORT PROTEIN 1-RELATED"/>
    <property type="match status" value="1"/>
</dbReference>
<keyword evidence="10" id="KW-0406">Ion transport</keyword>
<comment type="catalytic activity">
    <reaction evidence="8">
        <text>fluoride(in) = fluoride(out)</text>
        <dbReference type="Rhea" id="RHEA:76159"/>
        <dbReference type="ChEBI" id="CHEBI:17051"/>
    </reaction>
    <physiologicalReaction direction="left-to-right" evidence="8">
        <dbReference type="Rhea" id="RHEA:76160"/>
    </physiologicalReaction>
</comment>
<evidence type="ECO:0000256" key="6">
    <source>
        <dbReference type="ARBA" id="ARBA00023303"/>
    </source>
</evidence>
<keyword evidence="3 10" id="KW-0812">Transmembrane</keyword>
<feature type="transmembrane region" description="Helical" evidence="10">
    <location>
        <begin position="38"/>
        <end position="59"/>
    </location>
</feature>
<dbReference type="GO" id="GO:0046872">
    <property type="term" value="F:metal ion binding"/>
    <property type="evidence" value="ECO:0007669"/>
    <property type="project" value="UniProtKB-KW"/>
</dbReference>
<evidence type="ECO:0000256" key="1">
    <source>
        <dbReference type="ARBA" id="ARBA00004651"/>
    </source>
</evidence>
<name>A0A4P6K339_KTERU</name>
<dbReference type="GO" id="GO:0062054">
    <property type="term" value="F:fluoride channel activity"/>
    <property type="evidence" value="ECO:0007669"/>
    <property type="project" value="UniProtKB-UniRule"/>
</dbReference>
<dbReference type="PANTHER" id="PTHR28259:SF1">
    <property type="entry name" value="FLUORIDE EXPORT PROTEIN 1-RELATED"/>
    <property type="match status" value="1"/>
</dbReference>
<dbReference type="RefSeq" id="WP_129893726.1">
    <property type="nucleotide sequence ID" value="NZ_CP035758.1"/>
</dbReference>
<feature type="transmembrane region" description="Helical" evidence="10">
    <location>
        <begin position="71"/>
        <end position="89"/>
    </location>
</feature>
<evidence type="ECO:0000256" key="10">
    <source>
        <dbReference type="HAMAP-Rule" id="MF_00454"/>
    </source>
</evidence>
<evidence type="ECO:0000256" key="7">
    <source>
        <dbReference type="ARBA" id="ARBA00035120"/>
    </source>
</evidence>
<evidence type="ECO:0000256" key="4">
    <source>
        <dbReference type="ARBA" id="ARBA00022989"/>
    </source>
</evidence>
<dbReference type="KEGG" id="kbs:EPA93_44505"/>
<comment type="activity regulation">
    <text evidence="10">Na(+) is not transported, but it plays an essential structural role and its presence is essential for fluoride channel function.</text>
</comment>
<evidence type="ECO:0000313" key="12">
    <source>
        <dbReference type="Proteomes" id="UP000290365"/>
    </source>
</evidence>
<feature type="binding site" evidence="10">
    <location>
        <position position="82"/>
    </location>
    <ligand>
        <name>Na(+)</name>
        <dbReference type="ChEBI" id="CHEBI:29101"/>
        <note>structural</note>
    </ligand>
</feature>
<dbReference type="HAMAP" id="MF_00454">
    <property type="entry name" value="FluC"/>
    <property type="match status" value="1"/>
</dbReference>
<sequence>MTFISLLLVGGVGVAGAFGALARYSLGRFLAERVGSRFPVGTFVINITGAFLIGLLFALTGHKVISSSAQLVLATGFLGGYTTFSTMNWEGMQLARGGSTWLSLLYLAGSLLVGLLAASLGLVLGGGL</sequence>
<dbReference type="AlphaFoldDB" id="A0A4P6K339"/>
<feature type="binding site" evidence="10">
    <location>
        <position position="79"/>
    </location>
    <ligand>
        <name>Na(+)</name>
        <dbReference type="ChEBI" id="CHEBI:29101"/>
        <note>structural</note>
    </ligand>
</feature>
<dbReference type="GO" id="GO:0005886">
    <property type="term" value="C:plasma membrane"/>
    <property type="evidence" value="ECO:0007669"/>
    <property type="project" value="UniProtKB-SubCell"/>
</dbReference>
<keyword evidence="2 10" id="KW-1003">Cell membrane</keyword>
<evidence type="ECO:0000256" key="9">
    <source>
        <dbReference type="ARBA" id="ARBA00049940"/>
    </source>
</evidence>
<feature type="transmembrane region" description="Helical" evidence="10">
    <location>
        <begin position="101"/>
        <end position="124"/>
    </location>
</feature>
<evidence type="ECO:0000313" key="11">
    <source>
        <dbReference type="EMBL" id="QBD82657.1"/>
    </source>
</evidence>
<dbReference type="GO" id="GO:0140114">
    <property type="term" value="P:cellular detoxification of fluoride"/>
    <property type="evidence" value="ECO:0007669"/>
    <property type="project" value="UniProtKB-UniRule"/>
</dbReference>
<dbReference type="Proteomes" id="UP000290365">
    <property type="component" value="Chromosome"/>
</dbReference>
<evidence type="ECO:0000256" key="5">
    <source>
        <dbReference type="ARBA" id="ARBA00023136"/>
    </source>
</evidence>
<gene>
    <name evidence="10 11" type="primary">crcB</name>
    <name evidence="10" type="synonym">fluC</name>
    <name evidence="11" type="ORF">EPA93_44505</name>
</gene>
<keyword evidence="10" id="KW-0915">Sodium</keyword>
<keyword evidence="12" id="KW-1185">Reference proteome</keyword>
<evidence type="ECO:0000256" key="2">
    <source>
        <dbReference type="ARBA" id="ARBA00022475"/>
    </source>
</evidence>
<organism evidence="11 12">
    <name type="scientific">Ktedonosporobacter rubrisoli</name>
    <dbReference type="NCBI Taxonomy" id="2509675"/>
    <lineage>
        <taxon>Bacteria</taxon>
        <taxon>Bacillati</taxon>
        <taxon>Chloroflexota</taxon>
        <taxon>Ktedonobacteria</taxon>
        <taxon>Ktedonobacterales</taxon>
        <taxon>Ktedonosporobacteraceae</taxon>
        <taxon>Ktedonosporobacter</taxon>
    </lineage>
</organism>
<dbReference type="EMBL" id="CP035758">
    <property type="protein sequence ID" value="QBD82657.1"/>
    <property type="molecule type" value="Genomic_DNA"/>
</dbReference>
<proteinExistence type="inferred from homology"/>
<keyword evidence="10" id="KW-0479">Metal-binding</keyword>
<evidence type="ECO:0000256" key="8">
    <source>
        <dbReference type="ARBA" id="ARBA00035585"/>
    </source>
</evidence>